<sequence length="280" mass="33065">MPPELQKRSPDEIKKLKPFLDAWVEKIERTEYIDDDPILFMHAFNQKEDQLLAGFFAATMAWGRRDIVIRKVRDFLNRMDNRPTDFIVNFSDRDAERFEGFKHRTFKPIDMKWLVKILQTILSQYGSFEDFWASCHKNASENERPLMSVFHEQFFAQHPEAPQRTRKHVSNADKKSSCKRLYLFLRWALRNNSPVDLGLMNFMPQSELMIPLDVHVARQARALGLLSRTYNDWWAVQELTEALRLLDPQDPAKYDYALFGLGINQDEIPEKFIKNPIVLD</sequence>
<dbReference type="OrthoDB" id="9773332at2"/>
<accession>A0A2A2G9B9</accession>
<name>A0A2A2G9B9_9BACT</name>
<evidence type="ECO:0000313" key="1">
    <source>
        <dbReference type="EMBL" id="PAU93447.1"/>
    </source>
</evidence>
<dbReference type="InterPro" id="IPR014127">
    <property type="entry name" value="CHP02757"/>
</dbReference>
<dbReference type="RefSeq" id="WP_095607059.1">
    <property type="nucleotide sequence ID" value="NZ_NSKE01000008.1"/>
</dbReference>
<evidence type="ECO:0000313" key="2">
    <source>
        <dbReference type="Proteomes" id="UP000218831"/>
    </source>
</evidence>
<gene>
    <name evidence="1" type="ORF">CK503_11990</name>
</gene>
<dbReference type="Proteomes" id="UP000218831">
    <property type="component" value="Unassembled WGS sequence"/>
</dbReference>
<dbReference type="AlphaFoldDB" id="A0A2A2G9B9"/>
<dbReference type="Pfam" id="PF09674">
    <property type="entry name" value="DUF2400"/>
    <property type="match status" value="1"/>
</dbReference>
<protein>
    <submittedName>
        <fullName evidence="1">TIGR02757 family protein</fullName>
    </submittedName>
</protein>
<dbReference type="NCBIfam" id="TIGR02757">
    <property type="entry name" value="TIGR02757 family protein"/>
    <property type="match status" value="1"/>
</dbReference>
<proteinExistence type="predicted"/>
<organism evidence="1 2">
    <name type="scientific">Fodinibius salipaludis</name>
    <dbReference type="NCBI Taxonomy" id="2032627"/>
    <lineage>
        <taxon>Bacteria</taxon>
        <taxon>Pseudomonadati</taxon>
        <taxon>Balneolota</taxon>
        <taxon>Balneolia</taxon>
        <taxon>Balneolales</taxon>
        <taxon>Balneolaceae</taxon>
        <taxon>Fodinibius</taxon>
    </lineage>
</organism>
<reference evidence="1 2" key="1">
    <citation type="submission" date="2017-08" db="EMBL/GenBank/DDBJ databases">
        <title>Aliifodinibius alkalisoli sp. nov., isolated from saline alkaline soil.</title>
        <authorList>
            <person name="Liu D."/>
            <person name="Zhang G."/>
        </authorList>
    </citation>
    <scope>NUCLEOTIDE SEQUENCE [LARGE SCALE GENOMIC DNA]</scope>
    <source>
        <strain evidence="1 2">WN023</strain>
    </source>
</reference>
<comment type="caution">
    <text evidence="1">The sequence shown here is derived from an EMBL/GenBank/DDBJ whole genome shotgun (WGS) entry which is preliminary data.</text>
</comment>
<dbReference type="EMBL" id="NSKE01000008">
    <property type="protein sequence ID" value="PAU93447.1"/>
    <property type="molecule type" value="Genomic_DNA"/>
</dbReference>
<keyword evidence="2" id="KW-1185">Reference proteome</keyword>